<dbReference type="EMBL" id="SMKZ01000019">
    <property type="protein sequence ID" value="TDE09284.1"/>
    <property type="molecule type" value="Genomic_DNA"/>
</dbReference>
<evidence type="ECO:0000259" key="3">
    <source>
        <dbReference type="Pfam" id="PF07331"/>
    </source>
</evidence>
<keyword evidence="2" id="KW-0812">Transmembrane</keyword>
<proteinExistence type="predicted"/>
<reference evidence="4 5" key="1">
    <citation type="submission" date="2019-03" db="EMBL/GenBank/DDBJ databases">
        <title>Draft genome sequences of novel Actinobacteria.</title>
        <authorList>
            <person name="Sahin N."/>
            <person name="Ay H."/>
            <person name="Saygin H."/>
        </authorList>
    </citation>
    <scope>NUCLEOTIDE SEQUENCE [LARGE SCALE GENOMIC DNA]</scope>
    <source>
        <strain evidence="4 5">5K138</strain>
    </source>
</reference>
<gene>
    <name evidence="4" type="ORF">E1269_14835</name>
</gene>
<evidence type="ECO:0000256" key="2">
    <source>
        <dbReference type="SAM" id="Phobius"/>
    </source>
</evidence>
<dbReference type="AlphaFoldDB" id="A0A4R5DCE1"/>
<feature type="domain" description="DUF1468" evidence="3">
    <location>
        <begin position="49"/>
        <end position="171"/>
    </location>
</feature>
<sequence>MAGDSGRGTPGRPAAAVRVGAADGHTGGPRTVPLGMAVLLLGAAVAIAVDVRGYRDGAGGEPGPAAIPILVALLCAVAAIALVFQTLRSTALPGQSAPSVLPVRVIATVAALTAAGLLLQQIGFFVTFTGLAFAAGLLAGARRWWTSLGGAVVITWVVMIFFGRLFAVPLPAAPIDVFLGG</sequence>
<protein>
    <recommendedName>
        <fullName evidence="3">DUF1468 domain-containing protein</fullName>
    </recommendedName>
</protein>
<comment type="caution">
    <text evidence="4">The sequence shown here is derived from an EMBL/GenBank/DDBJ whole genome shotgun (WGS) entry which is preliminary data.</text>
</comment>
<accession>A0A4R5DCE1</accession>
<evidence type="ECO:0000256" key="1">
    <source>
        <dbReference type="SAM" id="MobiDB-lite"/>
    </source>
</evidence>
<dbReference type="Pfam" id="PF07331">
    <property type="entry name" value="TctB"/>
    <property type="match status" value="1"/>
</dbReference>
<organism evidence="4 5">
    <name type="scientific">Jiangella asiatica</name>
    <dbReference type="NCBI Taxonomy" id="2530372"/>
    <lineage>
        <taxon>Bacteria</taxon>
        <taxon>Bacillati</taxon>
        <taxon>Actinomycetota</taxon>
        <taxon>Actinomycetes</taxon>
        <taxon>Jiangellales</taxon>
        <taxon>Jiangellaceae</taxon>
        <taxon>Jiangella</taxon>
    </lineage>
</organism>
<evidence type="ECO:0000313" key="5">
    <source>
        <dbReference type="Proteomes" id="UP000294739"/>
    </source>
</evidence>
<dbReference type="OrthoDB" id="5119225at2"/>
<name>A0A4R5DCE1_9ACTN</name>
<dbReference type="InParanoid" id="A0A4R5DCE1"/>
<feature type="transmembrane region" description="Helical" evidence="2">
    <location>
        <begin position="105"/>
        <end position="138"/>
    </location>
</feature>
<evidence type="ECO:0000313" key="4">
    <source>
        <dbReference type="EMBL" id="TDE09284.1"/>
    </source>
</evidence>
<keyword evidence="2" id="KW-0472">Membrane</keyword>
<feature type="transmembrane region" description="Helical" evidence="2">
    <location>
        <begin position="145"/>
        <end position="167"/>
    </location>
</feature>
<feature type="compositionally biased region" description="Low complexity" evidence="1">
    <location>
        <begin position="10"/>
        <end position="22"/>
    </location>
</feature>
<feature type="region of interest" description="Disordered" evidence="1">
    <location>
        <begin position="1"/>
        <end position="22"/>
    </location>
</feature>
<feature type="transmembrane region" description="Helical" evidence="2">
    <location>
        <begin position="34"/>
        <end position="53"/>
    </location>
</feature>
<feature type="transmembrane region" description="Helical" evidence="2">
    <location>
        <begin position="65"/>
        <end position="85"/>
    </location>
</feature>
<dbReference type="InterPro" id="IPR009936">
    <property type="entry name" value="DUF1468"/>
</dbReference>
<dbReference type="Proteomes" id="UP000294739">
    <property type="component" value="Unassembled WGS sequence"/>
</dbReference>
<keyword evidence="5" id="KW-1185">Reference proteome</keyword>
<keyword evidence="2" id="KW-1133">Transmembrane helix</keyword>